<dbReference type="PROSITE" id="PS51063">
    <property type="entry name" value="HTH_CRP_2"/>
    <property type="match status" value="1"/>
</dbReference>
<dbReference type="PROSITE" id="PS00889">
    <property type="entry name" value="CNMP_BINDING_2"/>
    <property type="match status" value="1"/>
</dbReference>
<dbReference type="SUPFAM" id="SSF46785">
    <property type="entry name" value="Winged helix' DNA-binding domain"/>
    <property type="match status" value="1"/>
</dbReference>
<dbReference type="GO" id="GO:0003677">
    <property type="term" value="F:DNA binding"/>
    <property type="evidence" value="ECO:0007669"/>
    <property type="project" value="UniProtKB-KW"/>
</dbReference>
<gene>
    <name evidence="6" type="ORF">ACCAA_310083</name>
</gene>
<reference evidence="7" key="1">
    <citation type="submission" date="2016-06" db="EMBL/GenBank/DDBJ databases">
        <authorList>
            <person name="McIlroy S.J."/>
            <person name="Karst S.M."/>
            <person name="Albertsen M."/>
        </authorList>
    </citation>
    <scope>NUCLEOTIDE SEQUENCE [LARGE SCALE GENOMIC DNA]</scope>
</reference>
<evidence type="ECO:0000256" key="2">
    <source>
        <dbReference type="ARBA" id="ARBA00023125"/>
    </source>
</evidence>
<protein>
    <submittedName>
        <fullName evidence="6">Transcriptional regulator, Crp/Fnr family</fullName>
    </submittedName>
</protein>
<dbReference type="Gene3D" id="2.60.120.10">
    <property type="entry name" value="Jelly Rolls"/>
    <property type="match status" value="1"/>
</dbReference>
<evidence type="ECO:0000313" key="7">
    <source>
        <dbReference type="Proteomes" id="UP000199169"/>
    </source>
</evidence>
<dbReference type="CDD" id="cd00038">
    <property type="entry name" value="CAP_ED"/>
    <property type="match status" value="1"/>
</dbReference>
<dbReference type="PROSITE" id="PS50042">
    <property type="entry name" value="CNMP_BINDING_3"/>
    <property type="match status" value="1"/>
</dbReference>
<dbReference type="Gene3D" id="1.10.10.10">
    <property type="entry name" value="Winged helix-like DNA-binding domain superfamily/Winged helix DNA-binding domain"/>
    <property type="match status" value="1"/>
</dbReference>
<name>A0A1A8XMF0_9PROT</name>
<keyword evidence="7" id="KW-1185">Reference proteome</keyword>
<keyword evidence="1" id="KW-0805">Transcription regulation</keyword>
<dbReference type="GO" id="GO:0003700">
    <property type="term" value="F:DNA-binding transcription factor activity"/>
    <property type="evidence" value="ECO:0007669"/>
    <property type="project" value="TreeGrafter"/>
</dbReference>
<dbReference type="EMBL" id="FLQX01000107">
    <property type="protein sequence ID" value="SBT06349.1"/>
    <property type="molecule type" value="Genomic_DNA"/>
</dbReference>
<evidence type="ECO:0000259" key="5">
    <source>
        <dbReference type="PROSITE" id="PS51063"/>
    </source>
</evidence>
<feature type="domain" description="HTH crp-type" evidence="5">
    <location>
        <begin position="156"/>
        <end position="225"/>
    </location>
</feature>
<evidence type="ECO:0000313" key="6">
    <source>
        <dbReference type="EMBL" id="SBT06349.1"/>
    </source>
</evidence>
<evidence type="ECO:0000256" key="1">
    <source>
        <dbReference type="ARBA" id="ARBA00023015"/>
    </source>
</evidence>
<dbReference type="RefSeq" id="WP_245754526.1">
    <property type="nucleotide sequence ID" value="NZ_FLQX01000107.1"/>
</dbReference>
<dbReference type="Proteomes" id="UP000199169">
    <property type="component" value="Unassembled WGS sequence"/>
</dbReference>
<feature type="domain" description="Cyclic nucleotide-binding" evidence="4">
    <location>
        <begin position="22"/>
        <end position="142"/>
    </location>
</feature>
<dbReference type="STRING" id="1860102.ACCAA_310083"/>
<dbReference type="InterPro" id="IPR036388">
    <property type="entry name" value="WH-like_DNA-bd_sf"/>
</dbReference>
<dbReference type="SUPFAM" id="SSF51206">
    <property type="entry name" value="cAMP-binding domain-like"/>
    <property type="match status" value="1"/>
</dbReference>
<dbReference type="SMART" id="SM00100">
    <property type="entry name" value="cNMP"/>
    <property type="match status" value="1"/>
</dbReference>
<dbReference type="InterPro" id="IPR050397">
    <property type="entry name" value="Env_Response_Regulators"/>
</dbReference>
<dbReference type="PANTHER" id="PTHR24567:SF74">
    <property type="entry name" value="HTH-TYPE TRANSCRIPTIONAL REGULATOR ARCR"/>
    <property type="match status" value="1"/>
</dbReference>
<dbReference type="SMART" id="SM00419">
    <property type="entry name" value="HTH_CRP"/>
    <property type="match status" value="1"/>
</dbReference>
<keyword evidence="2" id="KW-0238">DNA-binding</keyword>
<dbReference type="Pfam" id="PF13545">
    <property type="entry name" value="HTH_Crp_2"/>
    <property type="match status" value="1"/>
</dbReference>
<keyword evidence="3" id="KW-0804">Transcription</keyword>
<dbReference type="AlphaFoldDB" id="A0A1A8XMF0"/>
<sequence>MNTQVEQPRRGPSLILLHSIPMFAGVPDAELEQIAKVAFHRRVPRQTTIVRAGDSTDSLYVLVSGRAKVMNSDEEGREVILTLLGPGEFFGEMGLIDGSPRSADVVATETCELLVITKNDFKRCLAENFDLCLNIMKSLVQRLREADRNIESLALLDVYGRVAKLLIDFSEDERGERVIKRRVTKQDIAKMIGASREMVSRVMKDLENRGYFRVEEGRIVILEKRMLSAAAPAPRA</sequence>
<evidence type="ECO:0000259" key="4">
    <source>
        <dbReference type="PROSITE" id="PS50042"/>
    </source>
</evidence>
<accession>A0A1A8XMF0</accession>
<dbReference type="InterPro" id="IPR018488">
    <property type="entry name" value="cNMP-bd_CS"/>
</dbReference>
<dbReference type="Pfam" id="PF00027">
    <property type="entry name" value="cNMP_binding"/>
    <property type="match status" value="1"/>
</dbReference>
<organism evidence="6 7">
    <name type="scientific">Candidatus Accumulibacter aalborgensis</name>
    <dbReference type="NCBI Taxonomy" id="1860102"/>
    <lineage>
        <taxon>Bacteria</taxon>
        <taxon>Pseudomonadati</taxon>
        <taxon>Pseudomonadota</taxon>
        <taxon>Betaproteobacteria</taxon>
        <taxon>Candidatus Accumulibacter</taxon>
    </lineage>
</organism>
<dbReference type="GO" id="GO:0005829">
    <property type="term" value="C:cytosol"/>
    <property type="evidence" value="ECO:0007669"/>
    <property type="project" value="TreeGrafter"/>
</dbReference>
<dbReference type="InterPro" id="IPR014710">
    <property type="entry name" value="RmlC-like_jellyroll"/>
</dbReference>
<dbReference type="InterPro" id="IPR000595">
    <property type="entry name" value="cNMP-bd_dom"/>
</dbReference>
<evidence type="ECO:0000256" key="3">
    <source>
        <dbReference type="ARBA" id="ARBA00023163"/>
    </source>
</evidence>
<dbReference type="InterPro" id="IPR036390">
    <property type="entry name" value="WH_DNA-bd_sf"/>
</dbReference>
<proteinExistence type="predicted"/>
<dbReference type="InterPro" id="IPR018490">
    <property type="entry name" value="cNMP-bd_dom_sf"/>
</dbReference>
<dbReference type="PANTHER" id="PTHR24567">
    <property type="entry name" value="CRP FAMILY TRANSCRIPTIONAL REGULATORY PROTEIN"/>
    <property type="match status" value="1"/>
</dbReference>
<dbReference type="InterPro" id="IPR012318">
    <property type="entry name" value="HTH_CRP"/>
</dbReference>